<dbReference type="eggNOG" id="ENOG502SK33">
    <property type="taxonomic scope" value="Eukaryota"/>
</dbReference>
<gene>
    <name evidence="1" type="ORF">SCHCODRAFT_10727</name>
</gene>
<dbReference type="Gene3D" id="3.40.50.11350">
    <property type="match status" value="1"/>
</dbReference>
<dbReference type="EMBL" id="GL377304">
    <property type="protein sequence ID" value="EFI98855.1"/>
    <property type="molecule type" value="Genomic_DNA"/>
</dbReference>
<dbReference type="GeneID" id="9585380"/>
<accession>D8PZF6</accession>
<protein>
    <submittedName>
        <fullName evidence="1">Uncharacterized protein</fullName>
    </submittedName>
</protein>
<keyword evidence="2" id="KW-1185">Reference proteome</keyword>
<dbReference type="InParanoid" id="D8PZF6"/>
<dbReference type="OrthoDB" id="2559662at2759"/>
<evidence type="ECO:0000313" key="2">
    <source>
        <dbReference type="Proteomes" id="UP000007431"/>
    </source>
</evidence>
<sequence length="86" mass="9845">MYILTNDRSSYVDDLKKALKAVGWKKIVTTADLEYNAEQMDVNMAIDMDIARRAAVFIGNGWSSFTSNIVHRRLVDGKEPISIRFY</sequence>
<dbReference type="Proteomes" id="UP000007431">
    <property type="component" value="Unassembled WGS sequence"/>
</dbReference>
<name>D8PZF6_SCHCM</name>
<evidence type="ECO:0000313" key="1">
    <source>
        <dbReference type="EMBL" id="EFI98855.1"/>
    </source>
</evidence>
<dbReference type="VEuPathDB" id="FungiDB:SCHCODRAFT_01091536"/>
<proteinExistence type="predicted"/>
<dbReference type="AlphaFoldDB" id="D8PZF6"/>
<organism evidence="2">
    <name type="scientific">Schizophyllum commune (strain H4-8 / FGSC 9210)</name>
    <name type="common">Split gill fungus</name>
    <dbReference type="NCBI Taxonomy" id="578458"/>
    <lineage>
        <taxon>Eukaryota</taxon>
        <taxon>Fungi</taxon>
        <taxon>Dikarya</taxon>
        <taxon>Basidiomycota</taxon>
        <taxon>Agaricomycotina</taxon>
        <taxon>Agaricomycetes</taxon>
        <taxon>Agaricomycetidae</taxon>
        <taxon>Agaricales</taxon>
        <taxon>Schizophyllaceae</taxon>
        <taxon>Schizophyllum</taxon>
    </lineage>
</organism>
<dbReference type="STRING" id="578458.D8PZF6"/>
<reference evidence="1 2" key="1">
    <citation type="journal article" date="2010" name="Nat. Biotechnol.">
        <title>Genome sequence of the model mushroom Schizophyllum commune.</title>
        <authorList>
            <person name="Ohm R.A."/>
            <person name="de Jong J.F."/>
            <person name="Lugones L.G."/>
            <person name="Aerts A."/>
            <person name="Kothe E."/>
            <person name="Stajich J.E."/>
            <person name="de Vries R.P."/>
            <person name="Record E."/>
            <person name="Levasseur A."/>
            <person name="Baker S.E."/>
            <person name="Bartholomew K.A."/>
            <person name="Coutinho P.M."/>
            <person name="Erdmann S."/>
            <person name="Fowler T.J."/>
            <person name="Gathman A.C."/>
            <person name="Lombard V."/>
            <person name="Henrissat B."/>
            <person name="Knabe N."/>
            <person name="Kuees U."/>
            <person name="Lilly W.W."/>
            <person name="Lindquist E."/>
            <person name="Lucas S."/>
            <person name="Magnuson J.K."/>
            <person name="Piumi F."/>
            <person name="Raudaskoski M."/>
            <person name="Salamov A."/>
            <person name="Schmutz J."/>
            <person name="Schwarze F.W.M.R."/>
            <person name="vanKuyk P.A."/>
            <person name="Horton J.S."/>
            <person name="Grigoriev I.V."/>
            <person name="Woesten H.A.B."/>
        </authorList>
    </citation>
    <scope>NUCLEOTIDE SEQUENCE [LARGE SCALE GENOMIC DNA]</scope>
    <source>
        <strain evidence="2">H4-8 / FGSC 9210</strain>
    </source>
</reference>
<dbReference type="HOGENOM" id="CLU_2499152_0_0_1"/>
<dbReference type="KEGG" id="scm:SCHCO_01091536"/>
<dbReference type="CDD" id="cd11296">
    <property type="entry name" value="O-FucT_like"/>
    <property type="match status" value="1"/>
</dbReference>